<accession>A0A9Q0H1K1</accession>
<dbReference type="GO" id="GO:0008017">
    <property type="term" value="F:microtubule binding"/>
    <property type="evidence" value="ECO:0007669"/>
    <property type="project" value="InterPro"/>
</dbReference>
<dbReference type="OrthoDB" id="1939732at2759"/>
<gene>
    <name evidence="2" type="ORF">NE237_013193</name>
</gene>
<feature type="region of interest" description="Disordered" evidence="1">
    <location>
        <begin position="135"/>
        <end position="159"/>
    </location>
</feature>
<protein>
    <submittedName>
        <fullName evidence="2">Uncharacterized protein</fullName>
    </submittedName>
</protein>
<dbReference type="GO" id="GO:0009574">
    <property type="term" value="C:preprophase band"/>
    <property type="evidence" value="ECO:0007669"/>
    <property type="project" value="TreeGrafter"/>
</dbReference>
<dbReference type="GO" id="GO:2000694">
    <property type="term" value="P:regulation of phragmoplast microtubule organization"/>
    <property type="evidence" value="ECO:0007669"/>
    <property type="project" value="InterPro"/>
</dbReference>
<dbReference type="AlphaFoldDB" id="A0A9Q0H1K1"/>
<sequence>MVAKTPPKLRRMAAPLNPNLLRETVKKVDQCMARLQELQYTVSGGTKVISGVSLSPRSTRGYLRTSLRCKQESLRIKNAAARKSPVGKFQGSTNLEEWRRMSLPAMLVGETVGEILQASRFARGIVAAVAANTKQIPSDDPKTPVTQRRNRTPCPENPELRTRRNKEKQVAFQLIRSETNGQSIRRARSRIDFKGEGVLDVIDVAVSQWVGIVVLDGSLESGGCLYEAACLLKSVVRDRAYLLISKRVDIAAAVDANGILLSDQGLPPIIAKKMMVQCNADGTNCVEVLVNPVQNVNVLGFTTVSFLGQGTLLIEASKLLLSGASGLVISLEDMKLFSDDVMTKLFNTVSWEEKGHAVFTKLEDRKKTIKEIEADFARDNCCYLQSGTTDGKGLTAY</sequence>
<evidence type="ECO:0000313" key="2">
    <source>
        <dbReference type="EMBL" id="KAJ4956410.1"/>
    </source>
</evidence>
<dbReference type="GO" id="GO:0000911">
    <property type="term" value="P:cytokinesis by cell plate formation"/>
    <property type="evidence" value="ECO:0007669"/>
    <property type="project" value="TreeGrafter"/>
</dbReference>
<dbReference type="InterPro" id="IPR044709">
    <property type="entry name" value="TAN1"/>
</dbReference>
<dbReference type="GO" id="GO:0005875">
    <property type="term" value="C:microtubule associated complex"/>
    <property type="evidence" value="ECO:0007669"/>
    <property type="project" value="TreeGrafter"/>
</dbReference>
<dbReference type="EMBL" id="JAMYWD010000011">
    <property type="protein sequence ID" value="KAJ4956410.1"/>
    <property type="molecule type" value="Genomic_DNA"/>
</dbReference>
<dbReference type="PANTHER" id="PTHR35728">
    <property type="entry name" value="MICROTUBULE-BINDING PROTEIN TANGLED-RELATED"/>
    <property type="match status" value="1"/>
</dbReference>
<organism evidence="2 3">
    <name type="scientific">Protea cynaroides</name>
    <dbReference type="NCBI Taxonomy" id="273540"/>
    <lineage>
        <taxon>Eukaryota</taxon>
        <taxon>Viridiplantae</taxon>
        <taxon>Streptophyta</taxon>
        <taxon>Embryophyta</taxon>
        <taxon>Tracheophyta</taxon>
        <taxon>Spermatophyta</taxon>
        <taxon>Magnoliopsida</taxon>
        <taxon>Proteales</taxon>
        <taxon>Proteaceae</taxon>
        <taxon>Protea</taxon>
    </lineage>
</organism>
<dbReference type="Proteomes" id="UP001141806">
    <property type="component" value="Unassembled WGS sequence"/>
</dbReference>
<evidence type="ECO:0000256" key="1">
    <source>
        <dbReference type="SAM" id="MobiDB-lite"/>
    </source>
</evidence>
<dbReference type="PANTHER" id="PTHR35728:SF1">
    <property type="entry name" value="MICROTUBULE-BINDING PROTEIN TANGLED-RELATED"/>
    <property type="match status" value="1"/>
</dbReference>
<keyword evidence="3" id="KW-1185">Reference proteome</keyword>
<comment type="caution">
    <text evidence="2">The sequence shown here is derived from an EMBL/GenBank/DDBJ whole genome shotgun (WGS) entry which is preliminary data.</text>
</comment>
<proteinExistence type="predicted"/>
<name>A0A9Q0H1K1_9MAGN</name>
<evidence type="ECO:0000313" key="3">
    <source>
        <dbReference type="Proteomes" id="UP001141806"/>
    </source>
</evidence>
<reference evidence="2" key="1">
    <citation type="journal article" date="2023" name="Plant J.">
        <title>The genome of the king protea, Protea cynaroides.</title>
        <authorList>
            <person name="Chang J."/>
            <person name="Duong T.A."/>
            <person name="Schoeman C."/>
            <person name="Ma X."/>
            <person name="Roodt D."/>
            <person name="Barker N."/>
            <person name="Li Z."/>
            <person name="Van de Peer Y."/>
            <person name="Mizrachi E."/>
        </authorList>
    </citation>
    <scope>NUCLEOTIDE SEQUENCE</scope>
    <source>
        <tissue evidence="2">Young leaves</tissue>
    </source>
</reference>